<dbReference type="InterPro" id="IPR036907">
    <property type="entry name" value="5'-Nucleotdase_C_sf"/>
</dbReference>
<dbReference type="InterPro" id="IPR004843">
    <property type="entry name" value="Calcineurin-like_PHP"/>
</dbReference>
<keyword evidence="2 5" id="KW-0378">Hydrolase</keyword>
<keyword evidence="2" id="KW-0547">Nucleotide-binding</keyword>
<dbReference type="Proteomes" id="UP000562464">
    <property type="component" value="Unassembled WGS sequence"/>
</dbReference>
<dbReference type="GO" id="GO:0000166">
    <property type="term" value="F:nucleotide binding"/>
    <property type="evidence" value="ECO:0007669"/>
    <property type="project" value="UniProtKB-KW"/>
</dbReference>
<dbReference type="EC" id="3.1.3.6" evidence="5"/>
<dbReference type="InterPro" id="IPR008334">
    <property type="entry name" value="5'-Nucleotdase_C"/>
</dbReference>
<dbReference type="RefSeq" id="WP_183538882.1">
    <property type="nucleotide sequence ID" value="NZ_JACHHV010000005.1"/>
</dbReference>
<dbReference type="Gene3D" id="3.90.780.10">
    <property type="entry name" value="5'-Nucleotidase, C-terminal domain"/>
    <property type="match status" value="1"/>
</dbReference>
<dbReference type="InterPro" id="IPR029052">
    <property type="entry name" value="Metallo-depent_PP-like"/>
</dbReference>
<dbReference type="PRINTS" id="PR01607">
    <property type="entry name" value="APYRASEFAMLY"/>
</dbReference>
<evidence type="ECO:0000256" key="2">
    <source>
        <dbReference type="RuleBase" id="RU362119"/>
    </source>
</evidence>
<organism evidence="5 6">
    <name type="scientific">Lactovum miscens</name>
    <dbReference type="NCBI Taxonomy" id="190387"/>
    <lineage>
        <taxon>Bacteria</taxon>
        <taxon>Bacillati</taxon>
        <taxon>Bacillota</taxon>
        <taxon>Bacilli</taxon>
        <taxon>Lactobacillales</taxon>
        <taxon>Streptococcaceae</taxon>
        <taxon>Lactovum</taxon>
    </lineage>
</organism>
<evidence type="ECO:0000313" key="5">
    <source>
        <dbReference type="EMBL" id="MBB5887568.1"/>
    </source>
</evidence>
<accession>A0A841C757</accession>
<feature type="domain" description="Calcineurin-like phosphoesterase" evidence="3">
    <location>
        <begin position="4"/>
        <end position="239"/>
    </location>
</feature>
<dbReference type="Pfam" id="PF02872">
    <property type="entry name" value="5_nucleotid_C"/>
    <property type="match status" value="1"/>
</dbReference>
<dbReference type="SUPFAM" id="SSF56300">
    <property type="entry name" value="Metallo-dependent phosphatases"/>
    <property type="match status" value="1"/>
</dbReference>
<dbReference type="PANTHER" id="PTHR11575">
    <property type="entry name" value="5'-NUCLEOTIDASE-RELATED"/>
    <property type="match status" value="1"/>
</dbReference>
<comment type="caution">
    <text evidence="5">The sequence shown here is derived from an EMBL/GenBank/DDBJ whole genome shotgun (WGS) entry which is preliminary data.</text>
</comment>
<dbReference type="InterPro" id="IPR006146">
    <property type="entry name" value="5'-Nucleotdase_CS"/>
</dbReference>
<dbReference type="Pfam" id="PF00149">
    <property type="entry name" value="Metallophos"/>
    <property type="match status" value="1"/>
</dbReference>
<dbReference type="GO" id="GO:0046872">
    <property type="term" value="F:metal ion binding"/>
    <property type="evidence" value="ECO:0007669"/>
    <property type="project" value="InterPro"/>
</dbReference>
<dbReference type="PANTHER" id="PTHR11575:SF6">
    <property type="entry name" value="2',3'-CYCLIC-NUCLEOTIDE 2'-PHOSPHODIESTERASE_3'-NUCLEOTIDASE"/>
    <property type="match status" value="1"/>
</dbReference>
<evidence type="ECO:0000256" key="1">
    <source>
        <dbReference type="ARBA" id="ARBA00022729"/>
    </source>
</evidence>
<name>A0A841C757_9LACT</name>
<evidence type="ECO:0000259" key="4">
    <source>
        <dbReference type="Pfam" id="PF02872"/>
    </source>
</evidence>
<dbReference type="GO" id="GO:0009166">
    <property type="term" value="P:nucleotide catabolic process"/>
    <property type="evidence" value="ECO:0007669"/>
    <property type="project" value="InterPro"/>
</dbReference>
<sequence length="519" mass="57545">MKIRIFETSDMHGFILPTNYTESVMNLPFGMAKARTMMDYLSAEAEVAGEVVLKIENGDILQGSALAYYLAKQVKNGLSHLTEVTNSFGYDLGLLGNHEFNYGRSYINSYVSQTNYPILCANVLNEEGQPAFGDAYKIFEKKGIKIAVLGLLTQYVPHWEHPTTIKGLTFKSIVETAKEYLPKLHELADIVVVAYHGGFESSLETGKPEEALTGENEGYQLLTECSSLIDAFVTGHQHRELAQSVLGVPIVQPGYRGANVSDICLELDENLKVISSTAEIHSVADVKASEEVVSIISPINNEAEAWLDTPMGKVTGDMTIKDPDLARLIEHPYIEFINKVQIEASGAKVSGTALFNNESLGFGETITMRDILTNYIYPNTLAVLRITGADMKGALEITANHLSLDAQGKIIFNPDFVNPKPQFYNYDMYEGIDYTFDLTKKFGYKVTRLEFEGKEVLPDDSLDIVVNQYRAVGGGNYPMFKASKIISEITVDMTELIGNYLKKHPVIEATSNHNFHIVK</sequence>
<comment type="similarity">
    <text evidence="2">Belongs to the 5'-nucleotidase family.</text>
</comment>
<evidence type="ECO:0000313" key="6">
    <source>
        <dbReference type="Proteomes" id="UP000562464"/>
    </source>
</evidence>
<proteinExistence type="inferred from homology"/>
<dbReference type="SUPFAM" id="SSF55816">
    <property type="entry name" value="5'-nucleotidase (syn. UDP-sugar hydrolase), C-terminal domain"/>
    <property type="match status" value="1"/>
</dbReference>
<keyword evidence="1" id="KW-0732">Signal</keyword>
<dbReference type="GO" id="GO:0008254">
    <property type="term" value="F:3'-nucleotidase activity"/>
    <property type="evidence" value="ECO:0007669"/>
    <property type="project" value="UniProtKB-EC"/>
</dbReference>
<evidence type="ECO:0000259" key="3">
    <source>
        <dbReference type="Pfam" id="PF00149"/>
    </source>
</evidence>
<keyword evidence="6" id="KW-1185">Reference proteome</keyword>
<dbReference type="AlphaFoldDB" id="A0A841C757"/>
<dbReference type="EC" id="3.1.4.16" evidence="5"/>
<dbReference type="GO" id="GO:0008663">
    <property type="term" value="F:2',3'-cyclic-nucleotide 2'-phosphodiesterase activity"/>
    <property type="evidence" value="ECO:0007669"/>
    <property type="project" value="UniProtKB-EC"/>
</dbReference>
<protein>
    <submittedName>
        <fullName evidence="5">2',3'-cyclic-nucleotide 2'-phosphodiesterase/3'-nucleotidase</fullName>
        <ecNumber evidence="5">3.1.3.6</ecNumber>
        <ecNumber evidence="5">3.1.4.16</ecNumber>
    </submittedName>
</protein>
<dbReference type="GO" id="GO:0030288">
    <property type="term" value="C:outer membrane-bounded periplasmic space"/>
    <property type="evidence" value="ECO:0007669"/>
    <property type="project" value="TreeGrafter"/>
</dbReference>
<dbReference type="InterPro" id="IPR006179">
    <property type="entry name" value="5_nucleotidase/apyrase"/>
</dbReference>
<dbReference type="Gene3D" id="3.60.21.10">
    <property type="match status" value="1"/>
</dbReference>
<dbReference type="EMBL" id="JACHHV010000005">
    <property type="protein sequence ID" value="MBB5887568.1"/>
    <property type="molecule type" value="Genomic_DNA"/>
</dbReference>
<reference evidence="5 6" key="1">
    <citation type="submission" date="2020-08" db="EMBL/GenBank/DDBJ databases">
        <title>Genomic Encyclopedia of Type Strains, Phase IV (KMG-IV): sequencing the most valuable type-strain genomes for metagenomic binning, comparative biology and taxonomic classification.</title>
        <authorList>
            <person name="Goeker M."/>
        </authorList>
    </citation>
    <scope>NUCLEOTIDE SEQUENCE [LARGE SCALE GENOMIC DNA]</scope>
    <source>
        <strain evidence="5 6">DSM 14925</strain>
    </source>
</reference>
<dbReference type="PROSITE" id="PS00786">
    <property type="entry name" value="5_NUCLEOTIDASE_2"/>
    <property type="match status" value="1"/>
</dbReference>
<gene>
    <name evidence="5" type="ORF">HNQ37_000440</name>
</gene>
<feature type="domain" description="5'-Nucleotidase C-terminal" evidence="4">
    <location>
        <begin position="324"/>
        <end position="481"/>
    </location>
</feature>